<dbReference type="Gene3D" id="3.40.1190.10">
    <property type="entry name" value="Mur-like, catalytic domain"/>
    <property type="match status" value="1"/>
</dbReference>
<evidence type="ECO:0000256" key="11">
    <source>
        <dbReference type="ARBA" id="ARBA00022741"/>
    </source>
</evidence>
<organism evidence="21 22">
    <name type="scientific">Niallia nealsonii</name>
    <dbReference type="NCBI Taxonomy" id="115979"/>
    <lineage>
        <taxon>Bacteria</taxon>
        <taxon>Bacillati</taxon>
        <taxon>Bacillota</taxon>
        <taxon>Bacilli</taxon>
        <taxon>Bacillales</taxon>
        <taxon>Bacillaceae</taxon>
        <taxon>Niallia</taxon>
    </lineage>
</organism>
<dbReference type="PANTHER" id="PTHR11136">
    <property type="entry name" value="FOLYLPOLYGLUTAMATE SYNTHASE-RELATED"/>
    <property type="match status" value="1"/>
</dbReference>
<accession>A0A2N0YWP9</accession>
<reference evidence="21 22" key="1">
    <citation type="journal article" date="2003" name="Int. J. Syst. Evol. Microbiol.">
        <title>Bacillus nealsonii sp. nov., isolated from a spacecraft-assembly facility, whose spores are gamma-radiation resistant.</title>
        <authorList>
            <person name="Venkateswaran K."/>
            <person name="Kempf M."/>
            <person name="Chen F."/>
            <person name="Satomi M."/>
            <person name="Nicholson W."/>
            <person name="Kern R."/>
        </authorList>
    </citation>
    <scope>NUCLEOTIDE SEQUENCE [LARGE SCALE GENOMIC DNA]</scope>
    <source>
        <strain evidence="21 22">FO-92</strain>
    </source>
</reference>
<proteinExistence type="inferred from homology"/>
<comment type="similarity">
    <text evidence="4 18">Belongs to the folylpolyglutamate synthase family.</text>
</comment>
<evidence type="ECO:0000256" key="2">
    <source>
        <dbReference type="ARBA" id="ARBA00004799"/>
    </source>
</evidence>
<comment type="subunit">
    <text evidence="5">Monomer.</text>
</comment>
<keyword evidence="22" id="KW-1185">Reference proteome</keyword>
<dbReference type="GO" id="GO:0046872">
    <property type="term" value="F:metal ion binding"/>
    <property type="evidence" value="ECO:0007669"/>
    <property type="project" value="UniProtKB-KW"/>
</dbReference>
<protein>
    <recommendedName>
        <fullName evidence="8">Dihydrofolate synthase/folylpolyglutamate synthase</fullName>
        <ecNumber evidence="6">6.3.2.12</ecNumber>
        <ecNumber evidence="7">6.3.2.17</ecNumber>
    </recommendedName>
    <alternativeName>
        <fullName evidence="15">Tetrahydrofolylpolyglutamate synthase</fullName>
    </alternativeName>
</protein>
<evidence type="ECO:0000313" key="21">
    <source>
        <dbReference type="EMBL" id="PKG21678.1"/>
    </source>
</evidence>
<name>A0A2N0YWP9_9BACI</name>
<gene>
    <name evidence="21" type="ORF">CWS01_21140</name>
</gene>
<evidence type="ECO:0000256" key="9">
    <source>
        <dbReference type="ARBA" id="ARBA00022598"/>
    </source>
</evidence>
<evidence type="ECO:0000256" key="6">
    <source>
        <dbReference type="ARBA" id="ARBA00013023"/>
    </source>
</evidence>
<evidence type="ECO:0000256" key="3">
    <source>
        <dbReference type="ARBA" id="ARBA00005150"/>
    </source>
</evidence>
<dbReference type="Proteomes" id="UP000233375">
    <property type="component" value="Unassembled WGS sequence"/>
</dbReference>
<evidence type="ECO:0000256" key="1">
    <source>
        <dbReference type="ARBA" id="ARBA00001946"/>
    </source>
</evidence>
<evidence type="ECO:0000259" key="19">
    <source>
        <dbReference type="Pfam" id="PF02875"/>
    </source>
</evidence>
<dbReference type="GO" id="GO:0005524">
    <property type="term" value="F:ATP binding"/>
    <property type="evidence" value="ECO:0007669"/>
    <property type="project" value="UniProtKB-KW"/>
</dbReference>
<evidence type="ECO:0000256" key="4">
    <source>
        <dbReference type="ARBA" id="ARBA00008276"/>
    </source>
</evidence>
<comment type="catalytic activity">
    <reaction evidence="17">
        <text>7,8-dihydropteroate + L-glutamate + ATP = 7,8-dihydrofolate + ADP + phosphate + H(+)</text>
        <dbReference type="Rhea" id="RHEA:23584"/>
        <dbReference type="ChEBI" id="CHEBI:15378"/>
        <dbReference type="ChEBI" id="CHEBI:17839"/>
        <dbReference type="ChEBI" id="CHEBI:29985"/>
        <dbReference type="ChEBI" id="CHEBI:30616"/>
        <dbReference type="ChEBI" id="CHEBI:43474"/>
        <dbReference type="ChEBI" id="CHEBI:57451"/>
        <dbReference type="ChEBI" id="CHEBI:456216"/>
        <dbReference type="EC" id="6.3.2.12"/>
    </reaction>
</comment>
<feature type="domain" description="Mur ligase C-terminal" evidence="19">
    <location>
        <begin position="301"/>
        <end position="418"/>
    </location>
</feature>
<sequence length="437" mass="49514">MFQTYEDALDWIHSRLRLGIKPGLTRMNMMMEKLNFPESQLKTVHIGGTNGKGSTVTYLRCILESGGLTVGTYTSPYIEQFNERISINGEPISDEEIIKLCNILYPIVAEMDQMDIGGPTEFEIITAMSFYYFAFIKPVDIVIYEVGLGGRFDSTNIIHPILSIITSIGLDHTAILGDTYEEIAREKAGIIKKNTPIIAAIKQEEALAEIIKKAEKENAPIYFLNKHFVIADPISWKQGESFTFQTAAEKLENLQLSMMGKHQIENASLAVMAAILLKKEIFPQISQEHIRMGLKEAKWPGRFEMVSENPLVILDGAHNEEGVQALTTELTKRFKDKNKTIIFAALSDKKTDKMIHQLDGIADKIIFVSFDYPRAATCQELYKESHHQQKAYSTDWKKSINEQLEEIEDDSMLIITGSLYFLSAVKAYWKGKNDKHK</sequence>
<dbReference type="PROSITE" id="PS01011">
    <property type="entry name" value="FOLYLPOLYGLU_SYNT_1"/>
    <property type="match status" value="1"/>
</dbReference>
<feature type="domain" description="Mur ligase central" evidence="20">
    <location>
        <begin position="139"/>
        <end position="274"/>
    </location>
</feature>
<dbReference type="PROSITE" id="PS01012">
    <property type="entry name" value="FOLYLPOLYGLU_SYNT_2"/>
    <property type="match status" value="1"/>
</dbReference>
<keyword evidence="13" id="KW-0460">Magnesium</keyword>
<keyword evidence="14" id="KW-0289">Folate biosynthesis</keyword>
<dbReference type="GO" id="GO:0005737">
    <property type="term" value="C:cytoplasm"/>
    <property type="evidence" value="ECO:0007669"/>
    <property type="project" value="TreeGrafter"/>
</dbReference>
<evidence type="ECO:0000256" key="17">
    <source>
        <dbReference type="ARBA" id="ARBA00049161"/>
    </source>
</evidence>
<dbReference type="Gene3D" id="3.90.190.20">
    <property type="entry name" value="Mur ligase, C-terminal domain"/>
    <property type="match status" value="1"/>
</dbReference>
<dbReference type="GO" id="GO:0046656">
    <property type="term" value="P:folic acid biosynthetic process"/>
    <property type="evidence" value="ECO:0007669"/>
    <property type="project" value="UniProtKB-KW"/>
</dbReference>
<evidence type="ECO:0000259" key="20">
    <source>
        <dbReference type="Pfam" id="PF08245"/>
    </source>
</evidence>
<evidence type="ECO:0000256" key="15">
    <source>
        <dbReference type="ARBA" id="ARBA00030592"/>
    </source>
</evidence>
<dbReference type="InterPro" id="IPR036615">
    <property type="entry name" value="Mur_ligase_C_dom_sf"/>
</dbReference>
<comment type="catalytic activity">
    <reaction evidence="16">
        <text>(6S)-5,6,7,8-tetrahydrofolyl-(gamma-L-Glu)(n) + L-glutamate + ATP = (6S)-5,6,7,8-tetrahydrofolyl-(gamma-L-Glu)(n+1) + ADP + phosphate + H(+)</text>
        <dbReference type="Rhea" id="RHEA:10580"/>
        <dbReference type="Rhea" id="RHEA-COMP:14738"/>
        <dbReference type="Rhea" id="RHEA-COMP:14740"/>
        <dbReference type="ChEBI" id="CHEBI:15378"/>
        <dbReference type="ChEBI" id="CHEBI:29985"/>
        <dbReference type="ChEBI" id="CHEBI:30616"/>
        <dbReference type="ChEBI" id="CHEBI:43474"/>
        <dbReference type="ChEBI" id="CHEBI:141005"/>
        <dbReference type="ChEBI" id="CHEBI:456216"/>
        <dbReference type="EC" id="6.3.2.17"/>
    </reaction>
</comment>
<evidence type="ECO:0000256" key="16">
    <source>
        <dbReference type="ARBA" id="ARBA00047493"/>
    </source>
</evidence>
<dbReference type="NCBIfam" id="TIGR01499">
    <property type="entry name" value="folC"/>
    <property type="match status" value="1"/>
</dbReference>
<dbReference type="InterPro" id="IPR001645">
    <property type="entry name" value="Folylpolyglutamate_synth"/>
</dbReference>
<evidence type="ECO:0000256" key="5">
    <source>
        <dbReference type="ARBA" id="ARBA00011245"/>
    </source>
</evidence>
<keyword evidence="9 18" id="KW-0436">Ligase</keyword>
<dbReference type="EC" id="6.3.2.17" evidence="7"/>
<evidence type="ECO:0000256" key="18">
    <source>
        <dbReference type="PIRNR" id="PIRNR001563"/>
    </source>
</evidence>
<dbReference type="EC" id="6.3.2.12" evidence="6"/>
<dbReference type="AlphaFoldDB" id="A0A2N0YWP9"/>
<dbReference type="InterPro" id="IPR013221">
    <property type="entry name" value="Mur_ligase_cen"/>
</dbReference>
<comment type="pathway">
    <text evidence="2">Cofactor biosynthesis; tetrahydrofolate biosynthesis; 7,8-dihydrofolate from 2-amino-4-hydroxy-6-hydroxymethyl-7,8-dihydropteridine diphosphate and 4-aminobenzoate: step 2/2.</text>
</comment>
<dbReference type="GO" id="GO:0008841">
    <property type="term" value="F:dihydrofolate synthase activity"/>
    <property type="evidence" value="ECO:0007669"/>
    <property type="project" value="UniProtKB-EC"/>
</dbReference>
<evidence type="ECO:0000313" key="22">
    <source>
        <dbReference type="Proteomes" id="UP000233375"/>
    </source>
</evidence>
<keyword evidence="10" id="KW-0479">Metal-binding</keyword>
<comment type="caution">
    <text evidence="21">The sequence shown here is derived from an EMBL/GenBank/DDBJ whole genome shotgun (WGS) entry which is preliminary data.</text>
</comment>
<evidence type="ECO:0000256" key="10">
    <source>
        <dbReference type="ARBA" id="ARBA00022723"/>
    </source>
</evidence>
<evidence type="ECO:0000256" key="14">
    <source>
        <dbReference type="ARBA" id="ARBA00022909"/>
    </source>
</evidence>
<dbReference type="SUPFAM" id="SSF53244">
    <property type="entry name" value="MurD-like peptide ligases, peptide-binding domain"/>
    <property type="match status" value="1"/>
</dbReference>
<dbReference type="RefSeq" id="WP_101179361.1">
    <property type="nucleotide sequence ID" value="NZ_PISE01000066.1"/>
</dbReference>
<dbReference type="PANTHER" id="PTHR11136:SF0">
    <property type="entry name" value="DIHYDROFOLATE SYNTHETASE-RELATED"/>
    <property type="match status" value="1"/>
</dbReference>
<dbReference type="InterPro" id="IPR018109">
    <property type="entry name" value="Folylpolyglutamate_synth_CS"/>
</dbReference>
<dbReference type="Pfam" id="PF08245">
    <property type="entry name" value="Mur_ligase_M"/>
    <property type="match status" value="1"/>
</dbReference>
<keyword evidence="11 18" id="KW-0547">Nucleotide-binding</keyword>
<comment type="cofactor">
    <cofactor evidence="1">
        <name>Mg(2+)</name>
        <dbReference type="ChEBI" id="CHEBI:18420"/>
    </cofactor>
</comment>
<keyword evidence="12 18" id="KW-0067">ATP-binding</keyword>
<evidence type="ECO:0000256" key="13">
    <source>
        <dbReference type="ARBA" id="ARBA00022842"/>
    </source>
</evidence>
<dbReference type="FunFam" id="3.40.1190.10:FF:000004">
    <property type="entry name" value="Dihydrofolate synthase/folylpolyglutamate synthase"/>
    <property type="match status" value="1"/>
</dbReference>
<dbReference type="EMBL" id="PISE01000066">
    <property type="protein sequence ID" value="PKG21678.1"/>
    <property type="molecule type" value="Genomic_DNA"/>
</dbReference>
<dbReference type="SUPFAM" id="SSF53623">
    <property type="entry name" value="MurD-like peptide ligases, catalytic domain"/>
    <property type="match status" value="1"/>
</dbReference>
<comment type="pathway">
    <text evidence="3">Cofactor biosynthesis; tetrahydrofolylpolyglutamate biosynthesis.</text>
</comment>
<dbReference type="GO" id="GO:0004326">
    <property type="term" value="F:tetrahydrofolylpolyglutamate synthase activity"/>
    <property type="evidence" value="ECO:0007669"/>
    <property type="project" value="UniProtKB-EC"/>
</dbReference>
<dbReference type="PIRSF" id="PIRSF001563">
    <property type="entry name" value="Folylpolyglu_synth"/>
    <property type="match status" value="1"/>
</dbReference>
<dbReference type="InterPro" id="IPR036565">
    <property type="entry name" value="Mur-like_cat_sf"/>
</dbReference>
<dbReference type="InterPro" id="IPR004101">
    <property type="entry name" value="Mur_ligase_C"/>
</dbReference>
<dbReference type="OrthoDB" id="9809356at2"/>
<evidence type="ECO:0000256" key="12">
    <source>
        <dbReference type="ARBA" id="ARBA00022840"/>
    </source>
</evidence>
<evidence type="ECO:0000256" key="8">
    <source>
        <dbReference type="ARBA" id="ARBA00019357"/>
    </source>
</evidence>
<dbReference type="Pfam" id="PF02875">
    <property type="entry name" value="Mur_ligase_C"/>
    <property type="match status" value="1"/>
</dbReference>
<evidence type="ECO:0000256" key="7">
    <source>
        <dbReference type="ARBA" id="ARBA00013025"/>
    </source>
</evidence>